<gene>
    <name evidence="1" type="ORF">AKO1_006536</name>
</gene>
<sequence length="114" mass="13649">MSLMMNFFRPSRPLLMPALMNKHQIKFQRKLKEKQKRAQERKKMINKINNPAPEARWFHKPEWKAAVRAEKIKDIVREMRRSQIRAARSEVKNEVKDVDAKLEKTIKPLKSKTV</sequence>
<evidence type="ECO:0008006" key="3">
    <source>
        <dbReference type="Google" id="ProtNLM"/>
    </source>
</evidence>
<organism evidence="1 2">
    <name type="scientific">Acrasis kona</name>
    <dbReference type="NCBI Taxonomy" id="1008807"/>
    <lineage>
        <taxon>Eukaryota</taxon>
        <taxon>Discoba</taxon>
        <taxon>Heterolobosea</taxon>
        <taxon>Tetramitia</taxon>
        <taxon>Eutetramitia</taxon>
        <taxon>Acrasidae</taxon>
        <taxon>Acrasis</taxon>
    </lineage>
</organism>
<keyword evidence="2" id="KW-1185">Reference proteome</keyword>
<evidence type="ECO:0000313" key="1">
    <source>
        <dbReference type="EMBL" id="KAL0490212.1"/>
    </source>
</evidence>
<dbReference type="EMBL" id="JAOPGA020001652">
    <property type="protein sequence ID" value="KAL0490212.1"/>
    <property type="molecule type" value="Genomic_DNA"/>
</dbReference>
<reference evidence="1 2" key="1">
    <citation type="submission" date="2024-03" db="EMBL/GenBank/DDBJ databases">
        <title>The Acrasis kona genome and developmental transcriptomes reveal deep origins of eukaryotic multicellular pathways.</title>
        <authorList>
            <person name="Sheikh S."/>
            <person name="Fu C.-J."/>
            <person name="Brown M.W."/>
            <person name="Baldauf S.L."/>
        </authorList>
    </citation>
    <scope>NUCLEOTIDE SEQUENCE [LARGE SCALE GENOMIC DNA]</scope>
    <source>
        <strain evidence="1 2">ATCC MYA-3509</strain>
    </source>
</reference>
<name>A0AAW2ZLQ3_9EUKA</name>
<evidence type="ECO:0000313" key="2">
    <source>
        <dbReference type="Proteomes" id="UP001431209"/>
    </source>
</evidence>
<dbReference type="AlphaFoldDB" id="A0AAW2ZLQ3"/>
<comment type="caution">
    <text evidence="1">The sequence shown here is derived from an EMBL/GenBank/DDBJ whole genome shotgun (WGS) entry which is preliminary data.</text>
</comment>
<protein>
    <recommendedName>
        <fullName evidence="3">Coiled-coil domain-containing protein 86</fullName>
    </recommendedName>
</protein>
<accession>A0AAW2ZLQ3</accession>
<dbReference type="Proteomes" id="UP001431209">
    <property type="component" value="Unassembled WGS sequence"/>
</dbReference>
<proteinExistence type="predicted"/>